<comment type="caution">
    <text evidence="1">The sequence shown here is derived from an EMBL/GenBank/DDBJ whole genome shotgun (WGS) entry which is preliminary data.</text>
</comment>
<dbReference type="Proteomes" id="UP000195043">
    <property type="component" value="Unassembled WGS sequence"/>
</dbReference>
<dbReference type="AlphaFoldDB" id="A0A242A6R3"/>
<protein>
    <recommendedName>
        <fullName evidence="3">Tail tube protein</fullName>
    </recommendedName>
</protein>
<proteinExistence type="predicted"/>
<name>A0A242A6R3_9ENTE</name>
<dbReference type="EMBL" id="NGKU01000001">
    <property type="protein sequence ID" value="OTN76725.1"/>
    <property type="molecule type" value="Genomic_DNA"/>
</dbReference>
<reference evidence="1 2" key="1">
    <citation type="submission" date="2017-05" db="EMBL/GenBank/DDBJ databases">
        <title>The Genome Sequence of Enterococcus sp. 8G7_MSG3316.</title>
        <authorList>
            <consortium name="The Broad Institute Genomics Platform"/>
            <consortium name="The Broad Institute Genomic Center for Infectious Diseases"/>
            <person name="Earl A."/>
            <person name="Manson A."/>
            <person name="Schwartman J."/>
            <person name="Gilmore M."/>
            <person name="Abouelleil A."/>
            <person name="Cao P."/>
            <person name="Chapman S."/>
            <person name="Cusick C."/>
            <person name="Shea T."/>
            <person name="Young S."/>
            <person name="Neafsey D."/>
            <person name="Nusbaum C."/>
            <person name="Birren B."/>
        </authorList>
    </citation>
    <scope>NUCLEOTIDE SEQUENCE [LARGE SCALE GENOMIC DNA]</scope>
    <source>
        <strain evidence="1 2">8G7_MSG3316</strain>
    </source>
</reference>
<organism evidence="1 2">
    <name type="scientific">Candidatus Enterococcus testudinis</name>
    <dbReference type="NCBI Taxonomy" id="1834191"/>
    <lineage>
        <taxon>Bacteria</taxon>
        <taxon>Bacillati</taxon>
        <taxon>Bacillota</taxon>
        <taxon>Bacilli</taxon>
        <taxon>Lactobacillales</taxon>
        <taxon>Enterococcaceae</taxon>
        <taxon>Enterococcus</taxon>
    </lineage>
</organism>
<keyword evidence="2" id="KW-1185">Reference proteome</keyword>
<dbReference type="NCBIfam" id="NF047353">
    <property type="entry name" value="tube_lmo2291"/>
    <property type="match status" value="1"/>
</dbReference>
<evidence type="ECO:0000313" key="2">
    <source>
        <dbReference type="Proteomes" id="UP000195043"/>
    </source>
</evidence>
<dbReference type="RefSeq" id="WP_086274680.1">
    <property type="nucleotide sequence ID" value="NZ_NGKU01000001.1"/>
</dbReference>
<dbReference type="OrthoDB" id="2288114at2"/>
<sequence>MTISRKKVALVGFEIQKLTDGEITENGWVRIKKIKNVSDASQETVEDGDGYLDGTGEPEQTVTAHRLGYSFTGDFFEADEASELIDEMIGLVGDARKIGFRVTDDRDNPTKKREGIATLSSPQTRTGAAIEFGNIEFTLLFDSTPQWEEYSK</sequence>
<dbReference type="STRING" id="1834191.A5886_001804"/>
<evidence type="ECO:0008006" key="3">
    <source>
        <dbReference type="Google" id="ProtNLM"/>
    </source>
</evidence>
<evidence type="ECO:0000313" key="1">
    <source>
        <dbReference type="EMBL" id="OTN76725.1"/>
    </source>
</evidence>
<gene>
    <name evidence="1" type="ORF">A5886_001804</name>
</gene>
<accession>A0A242A6R3</accession>